<organism evidence="3 4">
    <name type="scientific">Spinacia oleracea</name>
    <name type="common">Spinach</name>
    <dbReference type="NCBI Taxonomy" id="3562"/>
    <lineage>
        <taxon>Eukaryota</taxon>
        <taxon>Viridiplantae</taxon>
        <taxon>Streptophyta</taxon>
        <taxon>Embryophyta</taxon>
        <taxon>Tracheophyta</taxon>
        <taxon>Spermatophyta</taxon>
        <taxon>Magnoliopsida</taxon>
        <taxon>eudicotyledons</taxon>
        <taxon>Gunneridae</taxon>
        <taxon>Pentapetalae</taxon>
        <taxon>Caryophyllales</taxon>
        <taxon>Chenopodiaceae</taxon>
        <taxon>Chenopodioideae</taxon>
        <taxon>Anserineae</taxon>
        <taxon>Spinacia</taxon>
    </lineage>
</organism>
<gene>
    <name evidence="4" type="primary">LOC110790840</name>
    <name evidence="5" type="synonym">LOC130468931</name>
</gene>
<dbReference type="Proteomes" id="UP000813463">
    <property type="component" value="Chromosome 3"/>
</dbReference>
<dbReference type="RefSeq" id="XP_056693957.1">
    <property type="nucleotide sequence ID" value="XM_056837979.1"/>
</dbReference>
<keyword evidence="3" id="KW-1185">Reference proteome</keyword>
<dbReference type="Proteomes" id="UP000813463">
    <property type="component" value="Chromosome 6"/>
</dbReference>
<protein>
    <submittedName>
        <fullName evidence="4 5">Urease accessory protein D-like</fullName>
    </submittedName>
</protein>
<sequence>MFFHERYAQNQASKVQSDSNLLVDWFTSGRYESEERWNFELCRSENNFFYEDGQPLFLYMGSKDVSHYCGSCRKGCFHVLISCSLVTFRSCDSSSSCMIERR</sequence>
<name>A0ABM3QZ47_SPIOL</name>
<dbReference type="PANTHER" id="PTHR33643">
    <property type="entry name" value="UREASE ACCESSORY PROTEIN D"/>
    <property type="match status" value="1"/>
</dbReference>
<keyword evidence="2" id="KW-0143">Chaperone</keyword>
<evidence type="ECO:0000256" key="1">
    <source>
        <dbReference type="ARBA" id="ARBA00007177"/>
    </source>
</evidence>
<proteinExistence type="inferred from homology"/>
<dbReference type="InterPro" id="IPR002669">
    <property type="entry name" value="UreD"/>
</dbReference>
<dbReference type="GeneID" id="110790840"/>
<dbReference type="PANTHER" id="PTHR33643:SF1">
    <property type="entry name" value="UREASE ACCESSORY PROTEIN D"/>
    <property type="match status" value="1"/>
</dbReference>
<dbReference type="RefSeq" id="XP_056688651.1">
    <property type="nucleotide sequence ID" value="XM_056832673.1"/>
</dbReference>
<evidence type="ECO:0000313" key="3">
    <source>
        <dbReference type="Proteomes" id="UP000813463"/>
    </source>
</evidence>
<reference evidence="3" key="1">
    <citation type="journal article" date="2021" name="Nat. Commun.">
        <title>Genomic analyses provide insights into spinach domestication and the genetic basis of agronomic traits.</title>
        <authorList>
            <person name="Cai X."/>
            <person name="Sun X."/>
            <person name="Xu C."/>
            <person name="Sun H."/>
            <person name="Wang X."/>
            <person name="Ge C."/>
            <person name="Zhang Z."/>
            <person name="Wang Q."/>
            <person name="Fei Z."/>
            <person name="Jiao C."/>
            <person name="Wang Q."/>
        </authorList>
    </citation>
    <scope>NUCLEOTIDE SEQUENCE [LARGE SCALE GENOMIC DNA]</scope>
    <source>
        <strain evidence="3">cv. Varoflay</strain>
    </source>
</reference>
<reference evidence="4 5" key="2">
    <citation type="submission" date="2025-05" db="UniProtKB">
        <authorList>
            <consortium name="RefSeq"/>
        </authorList>
    </citation>
    <scope>IDENTIFICATION</scope>
    <source>
        <tissue evidence="4 5">Leaf</tissue>
    </source>
</reference>
<evidence type="ECO:0000313" key="5">
    <source>
        <dbReference type="RefSeq" id="XP_056693957.1"/>
    </source>
</evidence>
<evidence type="ECO:0000313" key="4">
    <source>
        <dbReference type="RefSeq" id="XP_056688651.1"/>
    </source>
</evidence>
<evidence type="ECO:0000256" key="2">
    <source>
        <dbReference type="ARBA" id="ARBA00023186"/>
    </source>
</evidence>
<comment type="similarity">
    <text evidence="1">Belongs to the UreD family.</text>
</comment>
<accession>A0ABM3QZ47</accession>
<dbReference type="Pfam" id="PF01774">
    <property type="entry name" value="UreD"/>
    <property type="match status" value="1"/>
</dbReference>